<accession>A0ABM6Z1X6</accession>
<dbReference type="EMBL" id="CP032514">
    <property type="protein sequence ID" value="AYD89214.1"/>
    <property type="molecule type" value="Genomic_DNA"/>
</dbReference>
<evidence type="ECO:0000313" key="1">
    <source>
        <dbReference type="EMBL" id="AYD89214.1"/>
    </source>
</evidence>
<reference evidence="1 2" key="1">
    <citation type="submission" date="2018-09" db="EMBL/GenBank/DDBJ databases">
        <authorList>
            <person name="Li J."/>
        </authorList>
    </citation>
    <scope>NUCLEOTIDE SEQUENCE [LARGE SCALE GENOMIC DNA]</scope>
    <source>
        <strain evidence="1 2">2129</strain>
    </source>
</reference>
<protein>
    <submittedName>
        <fullName evidence="1">Uncharacterized protein</fullName>
    </submittedName>
</protein>
<proteinExistence type="predicted"/>
<gene>
    <name evidence="1" type="ORF">D5R93_02525</name>
</gene>
<dbReference type="Proteomes" id="UP000273001">
    <property type="component" value="Chromosome"/>
</dbReference>
<keyword evidence="2" id="KW-1185">Reference proteome</keyword>
<sequence>MLERTRTARLTLDLENDSTKAVTLSQDLSDSWTSPRATDYEEILFEIVNTMRSAWSNLELTLEEAFDGQPDEVEEDDPRAKWD</sequence>
<evidence type="ECO:0000313" key="2">
    <source>
        <dbReference type="Proteomes" id="UP000273001"/>
    </source>
</evidence>
<organism evidence="1 2">
    <name type="scientific">Actinomyces lilanjuaniae</name>
    <dbReference type="NCBI Taxonomy" id="2321394"/>
    <lineage>
        <taxon>Bacteria</taxon>
        <taxon>Bacillati</taxon>
        <taxon>Actinomycetota</taxon>
        <taxon>Actinomycetes</taxon>
        <taxon>Actinomycetales</taxon>
        <taxon>Actinomycetaceae</taxon>
        <taxon>Actinomyces</taxon>
    </lineage>
</organism>
<name>A0ABM6Z1X6_9ACTO</name>